<evidence type="ECO:0000256" key="3">
    <source>
        <dbReference type="ARBA" id="ARBA00023002"/>
    </source>
</evidence>
<comment type="caution">
    <text evidence="4">The sequence shown here is derived from an EMBL/GenBank/DDBJ whole genome shotgun (WGS) entry which is preliminary data.</text>
</comment>
<dbReference type="InterPro" id="IPR036291">
    <property type="entry name" value="NAD(P)-bd_dom_sf"/>
</dbReference>
<keyword evidence="3" id="KW-0560">Oxidoreductase</keyword>
<dbReference type="Gene3D" id="3.40.50.720">
    <property type="entry name" value="NAD(P)-binding Rossmann-like Domain"/>
    <property type="match status" value="1"/>
</dbReference>
<dbReference type="SUPFAM" id="SSF51735">
    <property type="entry name" value="NAD(P)-binding Rossmann-fold domains"/>
    <property type="match status" value="1"/>
</dbReference>
<evidence type="ECO:0000313" key="5">
    <source>
        <dbReference type="Proteomes" id="UP000700596"/>
    </source>
</evidence>
<accession>A0A9P9D9S9</accession>
<name>A0A9P9D9S9_9PLEO</name>
<sequence>MESACRGGQQNPQPRARFIYQEPENRSAIVIWISLKRSSLISHRSILKSNPKRLILAVRNLERGNTAVSELTKLEATSIKIDLRQLDQSNFLSVKAFSKGLKGQKVDSEIGDNYETDLQVHVLGPTLLSLLLLQNVRSAASARAFCSDLANPHMRFVSSGLHAMAKFPEGNLPAGEVQAALNDQTKYNRADRYQTTKLIGLLWVKESASSIEKEHIVVNAPNLGFCKTSLMRDASGIIMDIIKPSPSCVVDATIVKEDEIHGRYLSEAHIIDEAVIARGDDGQRLQKKIWNEIVGALKESDVPLTSSVPL</sequence>
<evidence type="ECO:0000256" key="1">
    <source>
        <dbReference type="ARBA" id="ARBA00006484"/>
    </source>
</evidence>
<dbReference type="PANTHER" id="PTHR24320:SF252">
    <property type="entry name" value="DEHYDROGENASE_REDUCTASE FAMILY PROTEIN, PUTATIVE (AFU_ORTHOLOGUE AFUA_3G08550)-RELATED"/>
    <property type="match status" value="1"/>
</dbReference>
<dbReference type="GO" id="GO:0016491">
    <property type="term" value="F:oxidoreductase activity"/>
    <property type="evidence" value="ECO:0007669"/>
    <property type="project" value="UniProtKB-KW"/>
</dbReference>
<organism evidence="4 5">
    <name type="scientific">Dendryphion nanum</name>
    <dbReference type="NCBI Taxonomy" id="256645"/>
    <lineage>
        <taxon>Eukaryota</taxon>
        <taxon>Fungi</taxon>
        <taxon>Dikarya</taxon>
        <taxon>Ascomycota</taxon>
        <taxon>Pezizomycotina</taxon>
        <taxon>Dothideomycetes</taxon>
        <taxon>Pleosporomycetidae</taxon>
        <taxon>Pleosporales</taxon>
        <taxon>Torulaceae</taxon>
        <taxon>Dendryphion</taxon>
    </lineage>
</organism>
<comment type="similarity">
    <text evidence="1">Belongs to the short-chain dehydrogenases/reductases (SDR) family.</text>
</comment>
<reference evidence="4" key="1">
    <citation type="journal article" date="2021" name="Nat. Commun.">
        <title>Genetic determinants of endophytism in the Arabidopsis root mycobiome.</title>
        <authorList>
            <person name="Mesny F."/>
            <person name="Miyauchi S."/>
            <person name="Thiergart T."/>
            <person name="Pickel B."/>
            <person name="Atanasova L."/>
            <person name="Karlsson M."/>
            <person name="Huettel B."/>
            <person name="Barry K.W."/>
            <person name="Haridas S."/>
            <person name="Chen C."/>
            <person name="Bauer D."/>
            <person name="Andreopoulos W."/>
            <person name="Pangilinan J."/>
            <person name="LaButti K."/>
            <person name="Riley R."/>
            <person name="Lipzen A."/>
            <person name="Clum A."/>
            <person name="Drula E."/>
            <person name="Henrissat B."/>
            <person name="Kohler A."/>
            <person name="Grigoriev I.V."/>
            <person name="Martin F.M."/>
            <person name="Hacquard S."/>
        </authorList>
    </citation>
    <scope>NUCLEOTIDE SEQUENCE</scope>
    <source>
        <strain evidence="4">MPI-CAGE-CH-0243</strain>
    </source>
</reference>
<dbReference type="PANTHER" id="PTHR24320">
    <property type="entry name" value="RETINOL DEHYDROGENASE"/>
    <property type="match status" value="1"/>
</dbReference>
<dbReference type="AlphaFoldDB" id="A0A9P9D9S9"/>
<gene>
    <name evidence="4" type="ORF">B0J11DRAFT_561675</name>
</gene>
<dbReference type="EMBL" id="JAGMWT010000016">
    <property type="protein sequence ID" value="KAH7115032.1"/>
    <property type="molecule type" value="Genomic_DNA"/>
</dbReference>
<keyword evidence="2" id="KW-0521">NADP</keyword>
<dbReference type="OrthoDB" id="542013at2759"/>
<protein>
    <submittedName>
        <fullName evidence="4">Uncharacterized protein</fullName>
    </submittedName>
</protein>
<keyword evidence="5" id="KW-1185">Reference proteome</keyword>
<evidence type="ECO:0000256" key="2">
    <source>
        <dbReference type="ARBA" id="ARBA00022857"/>
    </source>
</evidence>
<dbReference type="Proteomes" id="UP000700596">
    <property type="component" value="Unassembled WGS sequence"/>
</dbReference>
<proteinExistence type="inferred from homology"/>
<evidence type="ECO:0000313" key="4">
    <source>
        <dbReference type="EMBL" id="KAH7115032.1"/>
    </source>
</evidence>